<organism evidence="1 2">
    <name type="scientific">Trichothecium roseum</name>
    <dbReference type="NCBI Taxonomy" id="47278"/>
    <lineage>
        <taxon>Eukaryota</taxon>
        <taxon>Fungi</taxon>
        <taxon>Dikarya</taxon>
        <taxon>Ascomycota</taxon>
        <taxon>Pezizomycotina</taxon>
        <taxon>Sordariomycetes</taxon>
        <taxon>Hypocreomycetidae</taxon>
        <taxon>Hypocreales</taxon>
        <taxon>Hypocreales incertae sedis</taxon>
        <taxon>Trichothecium</taxon>
    </lineage>
</organism>
<keyword evidence="2" id="KW-1185">Reference proteome</keyword>
<name>A0ACC0VG97_9HYPO</name>
<protein>
    <submittedName>
        <fullName evidence="1">Uncharacterized protein</fullName>
    </submittedName>
</protein>
<accession>A0ACC0VG97</accession>
<comment type="caution">
    <text evidence="1">The sequence shown here is derived from an EMBL/GenBank/DDBJ whole genome shotgun (WGS) entry which is preliminary data.</text>
</comment>
<gene>
    <name evidence="1" type="ORF">N3K66_001022</name>
</gene>
<dbReference type="EMBL" id="CM047940">
    <property type="protein sequence ID" value="KAI9904493.1"/>
    <property type="molecule type" value="Genomic_DNA"/>
</dbReference>
<sequence length="498" mass="55920">MHEIVTLQLGQVSNYVATHFWNAQESYFTYSSKEESPINHDVHWRPGVGSDGADTYLPRTVVYDFKANFGTLRKLNALYDPEPDIGHDSAQAFSLWDGKPVLQKQDPLRLSAYQQSLDTGSAPPQLNPSTVRYWSDYSRVYYHPKSLIQLHDFELNSATQPFDRYGTGSELFETLDRDHDLLDRDFRSFTEECDMMQGIQVFTSLEDAWGGFSARYLEAVRDEYPKSCIWLWGVEAPVQGLPRQTRHLRLVNMAQSIAEITSTASLLSPMSLLEGAMPSHTAIDTSAPWHVSALYATAIESMTTPSRLVLGDDGTGASLRDMTEKINTDGNRPLAALRMRVGPGACKSESDNEAVQFFRLRHIYDRRWQAYTGRPLGSVISSRGKGFAGIDETNSDTQDNRLLGDTATTTRYGSSLNFPLLDSFPRIYKFDRGVDGLDVQTTMSTDTSISHGLNALKNQIVRSINSTERENLANRLTDIADAYKDDWYSSSDEGEDDM</sequence>
<proteinExistence type="predicted"/>
<dbReference type="Proteomes" id="UP001163324">
    <property type="component" value="Chromosome 1"/>
</dbReference>
<reference evidence="1" key="1">
    <citation type="submission" date="2022-10" db="EMBL/GenBank/DDBJ databases">
        <title>Complete Genome of Trichothecium roseum strain YXFP-22015, a Plant Pathogen Isolated from Citrus.</title>
        <authorList>
            <person name="Wang Y."/>
            <person name="Zhu L."/>
        </authorList>
    </citation>
    <scope>NUCLEOTIDE SEQUENCE</scope>
    <source>
        <strain evidence="1">YXFP-22015</strain>
    </source>
</reference>
<evidence type="ECO:0000313" key="1">
    <source>
        <dbReference type="EMBL" id="KAI9904493.1"/>
    </source>
</evidence>
<evidence type="ECO:0000313" key="2">
    <source>
        <dbReference type="Proteomes" id="UP001163324"/>
    </source>
</evidence>